<evidence type="ECO:0000313" key="1">
    <source>
        <dbReference type="EMBL" id="AEM46340.1"/>
    </source>
</evidence>
<protein>
    <submittedName>
        <fullName evidence="1">Uncharacterized protein</fullName>
    </submittedName>
</protein>
<dbReference type="KEGG" id="afi:Acife_0100"/>
<dbReference type="EMBL" id="CP002985">
    <property type="protein sequence ID" value="AEM46340.1"/>
    <property type="molecule type" value="Genomic_DNA"/>
</dbReference>
<dbReference type="HOGENOM" id="CLU_3228230_0_0_6"/>
<dbReference type="Proteomes" id="UP000009220">
    <property type="component" value="Chromosome"/>
</dbReference>
<dbReference type="AlphaFoldDB" id="G0JQA1"/>
<evidence type="ECO:0000313" key="2">
    <source>
        <dbReference type="Proteomes" id="UP000009220"/>
    </source>
</evidence>
<dbReference type="STRING" id="743299.Acife_0100"/>
<sequence length="43" mass="4845">MSQSTGTHVVQPRVSDTPAQHCSVSFFHLRVACTVRMEFSLCY</sequence>
<proteinExistence type="predicted"/>
<gene>
    <name evidence="1" type="ORF">Acife_0100</name>
</gene>
<reference evidence="1 2" key="1">
    <citation type="journal article" date="2011" name="J. Bacteriol.">
        <title>Draft genome of the psychrotolerant acidophile Acidithiobacillus ferrivorans SS3.</title>
        <authorList>
            <person name="Liljeqvist M."/>
            <person name="Valdes J."/>
            <person name="Holmes D.S."/>
            <person name="Dopson M."/>
        </authorList>
    </citation>
    <scope>NUCLEOTIDE SEQUENCE [LARGE SCALE GENOMIC DNA]</scope>
    <source>
        <strain evidence="1 2">SS3</strain>
    </source>
</reference>
<accession>G0JQA1</accession>
<name>G0JQA1_9PROT</name>
<organism evidence="1 2">
    <name type="scientific">Acidithiobacillus ferrivorans SS3</name>
    <dbReference type="NCBI Taxonomy" id="743299"/>
    <lineage>
        <taxon>Bacteria</taxon>
        <taxon>Pseudomonadati</taxon>
        <taxon>Pseudomonadota</taxon>
        <taxon>Acidithiobacillia</taxon>
        <taxon>Acidithiobacillales</taxon>
        <taxon>Acidithiobacillaceae</taxon>
        <taxon>Acidithiobacillus</taxon>
    </lineage>
</organism>